<dbReference type="SMART" id="SM00129">
    <property type="entry name" value="KISc"/>
    <property type="match status" value="1"/>
</dbReference>
<comment type="subcellular location">
    <subcellularLocation>
        <location evidence="1">Cytoplasm</location>
        <location evidence="1">Cytoskeleton</location>
    </subcellularLocation>
</comment>
<dbReference type="GO" id="GO:0008017">
    <property type="term" value="F:microtubule binding"/>
    <property type="evidence" value="ECO:0007669"/>
    <property type="project" value="InterPro"/>
</dbReference>
<dbReference type="GO" id="GO:0005634">
    <property type="term" value="C:nucleus"/>
    <property type="evidence" value="ECO:0007669"/>
    <property type="project" value="TreeGrafter"/>
</dbReference>
<keyword evidence="7" id="KW-0206">Cytoskeleton</keyword>
<dbReference type="AlphaFoldDB" id="A0A7E4ZZG4"/>
<evidence type="ECO:0000256" key="7">
    <source>
        <dbReference type="ARBA" id="ARBA00023212"/>
    </source>
</evidence>
<evidence type="ECO:0000256" key="5">
    <source>
        <dbReference type="ARBA" id="ARBA00022840"/>
    </source>
</evidence>
<dbReference type="GO" id="GO:0090307">
    <property type="term" value="P:mitotic spindle assembly"/>
    <property type="evidence" value="ECO:0007669"/>
    <property type="project" value="TreeGrafter"/>
</dbReference>
<accession>A0A7E4ZZG4</accession>
<dbReference type="Pfam" id="PF00225">
    <property type="entry name" value="Kinesin"/>
    <property type="match status" value="1"/>
</dbReference>
<reference evidence="13" key="1">
    <citation type="journal article" date="2013" name="Genetics">
        <title>The draft genome and transcriptome of Panagrellus redivivus are shaped by the harsh demands of a free-living lifestyle.</title>
        <authorList>
            <person name="Srinivasan J."/>
            <person name="Dillman A.R."/>
            <person name="Macchietto M.G."/>
            <person name="Heikkinen L."/>
            <person name="Lakso M."/>
            <person name="Fracchia K.M."/>
            <person name="Antoshechkin I."/>
            <person name="Mortazavi A."/>
            <person name="Wong G."/>
            <person name="Sternberg P.W."/>
        </authorList>
    </citation>
    <scope>NUCLEOTIDE SEQUENCE [LARGE SCALE GENOMIC DNA]</scope>
    <source>
        <strain evidence="13">MT8872</strain>
    </source>
</reference>
<dbReference type="InterPro" id="IPR027417">
    <property type="entry name" value="P-loop_NTPase"/>
</dbReference>
<dbReference type="InterPro" id="IPR036961">
    <property type="entry name" value="Kinesin_motor_dom_sf"/>
</dbReference>
<keyword evidence="2" id="KW-0963">Cytoplasm</keyword>
<evidence type="ECO:0000313" key="14">
    <source>
        <dbReference type="WBParaSite" id="Pan_g4742.t1"/>
    </source>
</evidence>
<dbReference type="PANTHER" id="PTHR47970:SF12">
    <property type="entry name" value="KINESIN FAMILY MEMBER 11"/>
    <property type="match status" value="1"/>
</dbReference>
<evidence type="ECO:0000256" key="10">
    <source>
        <dbReference type="RuleBase" id="RU000394"/>
    </source>
</evidence>
<dbReference type="FunFam" id="3.40.850.10:FF:000019">
    <property type="entry name" value="Kinesin-like protein KIN-5D"/>
    <property type="match status" value="1"/>
</dbReference>
<evidence type="ECO:0000256" key="9">
    <source>
        <dbReference type="PROSITE-ProRule" id="PRU00283"/>
    </source>
</evidence>
<dbReference type="SUPFAM" id="SSF52540">
    <property type="entry name" value="P-loop containing nucleoside triphosphate hydrolases"/>
    <property type="match status" value="1"/>
</dbReference>
<dbReference type="GO" id="GO:0051231">
    <property type="term" value="P:spindle elongation"/>
    <property type="evidence" value="ECO:0007669"/>
    <property type="project" value="TreeGrafter"/>
</dbReference>
<evidence type="ECO:0000259" key="12">
    <source>
        <dbReference type="PROSITE" id="PS50067"/>
    </source>
</evidence>
<dbReference type="WBParaSite" id="Pan_g4742.t1">
    <property type="protein sequence ID" value="Pan_g4742.t1"/>
    <property type="gene ID" value="Pan_g4742"/>
</dbReference>
<proteinExistence type="inferred from homology"/>
<organism evidence="13 14">
    <name type="scientific">Panagrellus redivivus</name>
    <name type="common">Microworm</name>
    <dbReference type="NCBI Taxonomy" id="6233"/>
    <lineage>
        <taxon>Eukaryota</taxon>
        <taxon>Metazoa</taxon>
        <taxon>Ecdysozoa</taxon>
        <taxon>Nematoda</taxon>
        <taxon>Chromadorea</taxon>
        <taxon>Rhabditida</taxon>
        <taxon>Tylenchina</taxon>
        <taxon>Panagrolaimomorpha</taxon>
        <taxon>Panagrolaimoidea</taxon>
        <taxon>Panagrolaimidae</taxon>
        <taxon>Panagrellus</taxon>
    </lineage>
</organism>
<keyword evidence="13" id="KW-1185">Reference proteome</keyword>
<evidence type="ECO:0000256" key="4">
    <source>
        <dbReference type="ARBA" id="ARBA00022741"/>
    </source>
</evidence>
<dbReference type="PANTHER" id="PTHR47970">
    <property type="entry name" value="KINESIN-LIKE PROTEIN KIF11"/>
    <property type="match status" value="1"/>
</dbReference>
<dbReference type="GO" id="GO:0008574">
    <property type="term" value="F:plus-end-directed microtubule motor activity"/>
    <property type="evidence" value="ECO:0007669"/>
    <property type="project" value="TreeGrafter"/>
</dbReference>
<feature type="binding site" evidence="9">
    <location>
        <begin position="97"/>
        <end position="104"/>
    </location>
    <ligand>
        <name>ATP</name>
        <dbReference type="ChEBI" id="CHEBI:30616"/>
    </ligand>
</feature>
<evidence type="ECO:0000313" key="13">
    <source>
        <dbReference type="Proteomes" id="UP000492821"/>
    </source>
</evidence>
<protein>
    <recommendedName>
        <fullName evidence="10">Kinesin-like protein</fullName>
    </recommendedName>
</protein>
<dbReference type="GO" id="GO:0005524">
    <property type="term" value="F:ATP binding"/>
    <property type="evidence" value="ECO:0007669"/>
    <property type="project" value="UniProtKB-UniRule"/>
</dbReference>
<keyword evidence="4 9" id="KW-0547">Nucleotide-binding</keyword>
<evidence type="ECO:0000256" key="2">
    <source>
        <dbReference type="ARBA" id="ARBA00022490"/>
    </source>
</evidence>
<sequence length="911" mass="101074">MAARNPSAQRKTKKNKNVQVAVRVRPLNSIEKKEGGRKLVKTDRYAKHVNVGPNKAFGPFDYVYDETSTQLELYHEIVAPLINQVLSGYNCTVFAYGQTGTGKTFTMEGAPDDSADHSWETDPQAGIIPRSLQHIFTTLEESGDEDFSVRISYVELYNEELYDLLATGSMTEDSVRLRIFDGRDSTTFINGLSNVAVRNRDEVFALLKRGAERRRTASTAMNMNSSRSHSVFIVTVVCRDKSNEKAEEYLLRTGKLYLVDLAGSESIGRSGATDMRAREAGNINQSLLTLGRVINALTTSAAHIPYRESKLTRILQDSLGGKTITTIIATLSPSTTNAEESVSTLEYAQRAKNIKNNPEVNAQVTRKAMLKEYNEEVERLRRDLAAARQKNGIFISSENYEELQAAKVESAAKLEALEAELLQTASRMNNLVEDMEYVESQYKIAYERTVQVAERLKKRVNELSSERTEHERSKQQLKATRRALEEAHDQATRLYSEALETRELNVVISSELEVIHEKFATARSVFDANDKLFGEFSANTVHKLREVESACVSSAKEIADHLSEASETTANSTGKLLTQLKANYTTLHDLLKNVLGEHDEVLTNAAEEIEQRANDFEQVGNSCASKITSAGTKIAKTLSSTEATIQKSSETAAQTATTLGNTVKSTQEKYTTLQASIATMLQQLAAATEEANSEFTQLTAMASNTVTTINTVSQETVSAITNAKQTITTEVTAQTDASKSLVETITEAAGNERAQARTLTEKAAHFAEKMLTSHETYESTMAKELEAAQAVSDETSVQLRQHSNALLTESAARSTELDGLRHSVEHFFHQSVQRYESDGNTPARKKRRVDENLTSISEPEKLLENVYSEMTPIRKVNVRDSILVSQNVDVLSPATLKENIRRVSEEDEEDE</sequence>
<evidence type="ECO:0000256" key="1">
    <source>
        <dbReference type="ARBA" id="ARBA00004245"/>
    </source>
</evidence>
<evidence type="ECO:0000256" key="3">
    <source>
        <dbReference type="ARBA" id="ARBA00022701"/>
    </source>
</evidence>
<comment type="similarity">
    <text evidence="8">Belongs to the TRAFAC class myosin-kinesin ATPase superfamily. Kinesin family. KIN-5/BimC subfamily.</text>
</comment>
<feature type="coiled-coil region" evidence="11">
    <location>
        <begin position="370"/>
        <end position="501"/>
    </location>
</feature>
<evidence type="ECO:0000256" key="8">
    <source>
        <dbReference type="ARBA" id="ARBA00034704"/>
    </source>
</evidence>
<dbReference type="PRINTS" id="PR00380">
    <property type="entry name" value="KINESINHEAVY"/>
</dbReference>
<reference evidence="14" key="2">
    <citation type="submission" date="2020-10" db="UniProtKB">
        <authorList>
            <consortium name="WormBaseParasite"/>
        </authorList>
    </citation>
    <scope>IDENTIFICATION</scope>
</reference>
<name>A0A7E4ZZG4_PANRE</name>
<dbReference type="PROSITE" id="PS00411">
    <property type="entry name" value="KINESIN_MOTOR_1"/>
    <property type="match status" value="1"/>
</dbReference>
<keyword evidence="11" id="KW-0175">Coiled coil</keyword>
<keyword evidence="3 10" id="KW-0493">Microtubule</keyword>
<feature type="domain" description="Kinesin motor" evidence="12">
    <location>
        <begin position="17"/>
        <end position="354"/>
    </location>
</feature>
<dbReference type="InterPro" id="IPR001752">
    <property type="entry name" value="Kinesin_motor_dom"/>
</dbReference>
<evidence type="ECO:0000256" key="6">
    <source>
        <dbReference type="ARBA" id="ARBA00023175"/>
    </source>
</evidence>
<dbReference type="Gene3D" id="3.40.850.10">
    <property type="entry name" value="Kinesin motor domain"/>
    <property type="match status" value="1"/>
</dbReference>
<keyword evidence="5 9" id="KW-0067">ATP-binding</keyword>
<dbReference type="InterPro" id="IPR019821">
    <property type="entry name" value="Kinesin_motor_CS"/>
</dbReference>
<dbReference type="GO" id="GO:0072686">
    <property type="term" value="C:mitotic spindle"/>
    <property type="evidence" value="ECO:0007669"/>
    <property type="project" value="TreeGrafter"/>
</dbReference>
<dbReference type="InterPro" id="IPR047149">
    <property type="entry name" value="KIF11-like"/>
</dbReference>
<dbReference type="GO" id="GO:0005876">
    <property type="term" value="C:spindle microtubule"/>
    <property type="evidence" value="ECO:0007669"/>
    <property type="project" value="TreeGrafter"/>
</dbReference>
<evidence type="ECO:0000256" key="11">
    <source>
        <dbReference type="SAM" id="Coils"/>
    </source>
</evidence>
<dbReference type="Proteomes" id="UP000492821">
    <property type="component" value="Unassembled WGS sequence"/>
</dbReference>
<dbReference type="GO" id="GO:0007018">
    <property type="term" value="P:microtubule-based movement"/>
    <property type="evidence" value="ECO:0007669"/>
    <property type="project" value="InterPro"/>
</dbReference>
<keyword evidence="6 9" id="KW-0505">Motor protein</keyword>
<dbReference type="PROSITE" id="PS50067">
    <property type="entry name" value="KINESIN_MOTOR_2"/>
    <property type="match status" value="1"/>
</dbReference>